<dbReference type="STRING" id="990371.SAMN05421813_10884"/>
<feature type="domain" description="Pirin N-terminal" evidence="4">
    <location>
        <begin position="11"/>
        <end position="120"/>
    </location>
</feature>
<organism evidence="6 7">
    <name type="scientific">Daejeonella rubra</name>
    <dbReference type="NCBI Taxonomy" id="990371"/>
    <lineage>
        <taxon>Bacteria</taxon>
        <taxon>Pseudomonadati</taxon>
        <taxon>Bacteroidota</taxon>
        <taxon>Sphingobacteriia</taxon>
        <taxon>Sphingobacteriales</taxon>
        <taxon>Sphingobacteriaceae</taxon>
        <taxon>Daejeonella</taxon>
    </lineage>
</organism>
<sequence length="236" mass="26502">MKKIIHRAADRGIQDHGWLKAAHSFSFAQYHDPAKVHFGLLRVLNDDIIAPGMGFGTHGHDNMEIVTIPLKGTLAHKDSLGSIGNIKYGEVQVMSAGKGIQHSEFNGSSDEEVNLLQLWVFPKERNIEPRYDQMQYDLEKANNSFLTIVSPVKVENVMWINQDAFFSLGTFDADSKASYKIQHPGNGAYVFFIEGQGIVDDTLLEKRDAAGVYDTEEIEFDFKENSKVLIIEVPMQ</sequence>
<accession>A0A1G9RMS9</accession>
<feature type="binding site" evidence="2">
    <location>
        <position position="102"/>
    </location>
    <ligand>
        <name>Fe cation</name>
        <dbReference type="ChEBI" id="CHEBI:24875"/>
    </ligand>
</feature>
<dbReference type="Pfam" id="PF02678">
    <property type="entry name" value="Pirin"/>
    <property type="match status" value="1"/>
</dbReference>
<protein>
    <recommendedName>
        <fullName evidence="8">Pirin N-terminal domain-containing protein</fullName>
    </recommendedName>
</protein>
<dbReference type="InterPro" id="IPR014710">
    <property type="entry name" value="RmlC-like_jellyroll"/>
</dbReference>
<dbReference type="OrthoDB" id="321327at2"/>
<evidence type="ECO:0000313" key="7">
    <source>
        <dbReference type="Proteomes" id="UP000199226"/>
    </source>
</evidence>
<evidence type="ECO:0000256" key="2">
    <source>
        <dbReference type="PIRSR" id="PIRSR006232-1"/>
    </source>
</evidence>
<dbReference type="InterPro" id="IPR003829">
    <property type="entry name" value="Pirin_N_dom"/>
</dbReference>
<dbReference type="Gene3D" id="2.60.120.10">
    <property type="entry name" value="Jelly Rolls"/>
    <property type="match status" value="2"/>
</dbReference>
<dbReference type="SUPFAM" id="SSF51182">
    <property type="entry name" value="RmlC-like cupins"/>
    <property type="match status" value="1"/>
</dbReference>
<feature type="binding site" evidence="2">
    <location>
        <position position="60"/>
    </location>
    <ligand>
        <name>Fe cation</name>
        <dbReference type="ChEBI" id="CHEBI:24875"/>
    </ligand>
</feature>
<dbReference type="CDD" id="cd02910">
    <property type="entry name" value="cupin_Yhhw_N"/>
    <property type="match status" value="1"/>
</dbReference>
<dbReference type="PIRSF" id="PIRSF006232">
    <property type="entry name" value="Pirin"/>
    <property type="match status" value="1"/>
</dbReference>
<dbReference type="InterPro" id="IPR012093">
    <property type="entry name" value="Pirin"/>
</dbReference>
<keyword evidence="7" id="KW-1185">Reference proteome</keyword>
<reference evidence="7" key="1">
    <citation type="submission" date="2016-10" db="EMBL/GenBank/DDBJ databases">
        <authorList>
            <person name="Varghese N."/>
            <person name="Submissions S."/>
        </authorList>
    </citation>
    <scope>NUCLEOTIDE SEQUENCE [LARGE SCALE GENOMIC DNA]</scope>
    <source>
        <strain evidence="7">DSM 24536</strain>
    </source>
</reference>
<gene>
    <name evidence="6" type="ORF">SAMN05421813_10884</name>
</gene>
<name>A0A1G9RMS9_9SPHI</name>
<evidence type="ECO:0008006" key="8">
    <source>
        <dbReference type="Google" id="ProtNLM"/>
    </source>
</evidence>
<dbReference type="GO" id="GO:0046872">
    <property type="term" value="F:metal ion binding"/>
    <property type="evidence" value="ECO:0007669"/>
    <property type="project" value="UniProtKB-KW"/>
</dbReference>
<keyword evidence="2" id="KW-0408">Iron</keyword>
<comment type="cofactor">
    <cofactor evidence="2">
        <name>Fe cation</name>
        <dbReference type="ChEBI" id="CHEBI:24875"/>
    </cofactor>
    <text evidence="2">Binds 1 Fe cation per subunit.</text>
</comment>
<dbReference type="EMBL" id="FNHH01000008">
    <property type="protein sequence ID" value="SDM24563.1"/>
    <property type="molecule type" value="Genomic_DNA"/>
</dbReference>
<dbReference type="InterPro" id="IPR041602">
    <property type="entry name" value="Quercetinase_C"/>
</dbReference>
<dbReference type="Proteomes" id="UP000199226">
    <property type="component" value="Unassembled WGS sequence"/>
</dbReference>
<evidence type="ECO:0000259" key="4">
    <source>
        <dbReference type="Pfam" id="PF02678"/>
    </source>
</evidence>
<feature type="binding site" evidence="2">
    <location>
        <position position="58"/>
    </location>
    <ligand>
        <name>Fe cation</name>
        <dbReference type="ChEBI" id="CHEBI:24875"/>
    </ligand>
</feature>
<feature type="domain" description="Quercetin 2,3-dioxygenase C-terminal cupin" evidence="5">
    <location>
        <begin position="148"/>
        <end position="233"/>
    </location>
</feature>
<dbReference type="AlphaFoldDB" id="A0A1G9RMS9"/>
<evidence type="ECO:0000259" key="5">
    <source>
        <dbReference type="Pfam" id="PF17954"/>
    </source>
</evidence>
<dbReference type="PANTHER" id="PTHR43212">
    <property type="entry name" value="QUERCETIN 2,3-DIOXYGENASE"/>
    <property type="match status" value="1"/>
</dbReference>
<feature type="binding site" evidence="2">
    <location>
        <position position="104"/>
    </location>
    <ligand>
        <name>Fe cation</name>
        <dbReference type="ChEBI" id="CHEBI:24875"/>
    </ligand>
</feature>
<dbReference type="PANTHER" id="PTHR43212:SF3">
    <property type="entry name" value="QUERCETIN 2,3-DIOXYGENASE"/>
    <property type="match status" value="1"/>
</dbReference>
<dbReference type="InterPro" id="IPR011051">
    <property type="entry name" value="RmlC_Cupin_sf"/>
</dbReference>
<evidence type="ECO:0000256" key="3">
    <source>
        <dbReference type="RuleBase" id="RU003457"/>
    </source>
</evidence>
<dbReference type="Pfam" id="PF17954">
    <property type="entry name" value="Pirin_C_2"/>
    <property type="match status" value="1"/>
</dbReference>
<evidence type="ECO:0000256" key="1">
    <source>
        <dbReference type="ARBA" id="ARBA00008416"/>
    </source>
</evidence>
<dbReference type="RefSeq" id="WP_090703184.1">
    <property type="nucleotide sequence ID" value="NZ_FNHH01000008.1"/>
</dbReference>
<evidence type="ECO:0000313" key="6">
    <source>
        <dbReference type="EMBL" id="SDM24563.1"/>
    </source>
</evidence>
<comment type="similarity">
    <text evidence="1 3">Belongs to the pirin family.</text>
</comment>
<keyword evidence="2" id="KW-0479">Metal-binding</keyword>
<proteinExistence type="inferred from homology"/>